<comment type="caution">
    <text evidence="2">The sequence shown here is derived from an EMBL/GenBank/DDBJ whole genome shotgun (WGS) entry which is preliminary data.</text>
</comment>
<organism evidence="2 3">
    <name type="scientific">Leptospira noguchii serovar Panama str. CZ214</name>
    <dbReference type="NCBI Taxonomy" id="1001595"/>
    <lineage>
        <taxon>Bacteria</taxon>
        <taxon>Pseudomonadati</taxon>
        <taxon>Spirochaetota</taxon>
        <taxon>Spirochaetia</taxon>
        <taxon>Leptospirales</taxon>
        <taxon>Leptospiraceae</taxon>
        <taxon>Leptospira</taxon>
    </lineage>
</organism>
<sequence length="217" mass="25398">MQNNKIKFVFACLLLLATSIVPQQSIEKKQYSLQQEKKSESAEVKERLIKIQYNIEKLAKEKNENSFWLSLLPIFIAFLAGFLALLQIKKNAVTNARITYTQDLRKIISEFSAHYSHLERSIALHGQNRLSISEQAELRKDVRQLQVLSYHIFLSLDPVRNETHKRLEENTLKILNLLEKGKNQIIIAEFLELDREFLLSARSFLKESWKEAKALWK</sequence>
<proteinExistence type="predicted"/>
<keyword evidence="1" id="KW-0812">Transmembrane</keyword>
<name>T0FCE8_9LEPT</name>
<evidence type="ECO:0000313" key="3">
    <source>
        <dbReference type="Proteomes" id="UP000015442"/>
    </source>
</evidence>
<dbReference type="EMBL" id="AKWY02000024">
    <property type="protein sequence ID" value="EQA70868.1"/>
    <property type="molecule type" value="Genomic_DNA"/>
</dbReference>
<gene>
    <name evidence="2" type="ORF">LEP1GSC059_3403</name>
</gene>
<dbReference type="AlphaFoldDB" id="T0FCE8"/>
<evidence type="ECO:0000313" key="2">
    <source>
        <dbReference type="EMBL" id="EQA70868.1"/>
    </source>
</evidence>
<feature type="transmembrane region" description="Helical" evidence="1">
    <location>
        <begin position="67"/>
        <end position="88"/>
    </location>
</feature>
<dbReference type="GeneID" id="23202677"/>
<dbReference type="Proteomes" id="UP000015442">
    <property type="component" value="Unassembled WGS sequence"/>
</dbReference>
<dbReference type="RefSeq" id="WP_017214283.1">
    <property type="nucleotide sequence ID" value="NZ_AKWY02000024.1"/>
</dbReference>
<protein>
    <submittedName>
        <fullName evidence="2">Uncharacterized protein</fullName>
    </submittedName>
</protein>
<accession>T0FCE8</accession>
<evidence type="ECO:0000256" key="1">
    <source>
        <dbReference type="SAM" id="Phobius"/>
    </source>
</evidence>
<keyword evidence="1" id="KW-1133">Transmembrane helix</keyword>
<keyword evidence="1" id="KW-0472">Membrane</keyword>
<reference evidence="2 3" key="1">
    <citation type="submission" date="2013-05" db="EMBL/GenBank/DDBJ databases">
        <authorList>
            <person name="Harkins D.M."/>
            <person name="Durkin A.S."/>
            <person name="Brinkac L.M."/>
            <person name="Haft D.H."/>
            <person name="Selengut J.D."/>
            <person name="Sanka R."/>
            <person name="DePew J."/>
            <person name="Purushe J."/>
            <person name="Hartskeerl R.A."/>
            <person name="Ahmed A."/>
            <person name="van der Linden H."/>
            <person name="Goris M.G.A."/>
            <person name="Vinetz J.M."/>
            <person name="Sutton G.G."/>
            <person name="Nierman W.C."/>
            <person name="Fouts D.E."/>
        </authorList>
    </citation>
    <scope>NUCLEOTIDE SEQUENCE [LARGE SCALE GENOMIC DNA]</scope>
    <source>
        <strain evidence="2 3">CZ214</strain>
    </source>
</reference>